<proteinExistence type="predicted"/>
<comment type="caution">
    <text evidence="2">The sequence shown here is derived from an EMBL/GenBank/DDBJ whole genome shotgun (WGS) entry which is preliminary data.</text>
</comment>
<keyword evidence="2" id="KW-0645">Protease</keyword>
<dbReference type="SUPFAM" id="SSF53474">
    <property type="entry name" value="alpha/beta-Hydrolases"/>
    <property type="match status" value="1"/>
</dbReference>
<name>A0ABT2C1E9_9BURK</name>
<dbReference type="RefSeq" id="WP_259450280.1">
    <property type="nucleotide sequence ID" value="NZ_CP119520.1"/>
</dbReference>
<organism evidence="2 3">
    <name type="scientific">Telluria mixta</name>
    <dbReference type="NCBI Taxonomy" id="34071"/>
    <lineage>
        <taxon>Bacteria</taxon>
        <taxon>Pseudomonadati</taxon>
        <taxon>Pseudomonadota</taxon>
        <taxon>Betaproteobacteria</taxon>
        <taxon>Burkholderiales</taxon>
        <taxon>Oxalobacteraceae</taxon>
        <taxon>Telluria group</taxon>
        <taxon>Telluria</taxon>
    </lineage>
</organism>
<feature type="domain" description="Peptidase S9 prolyl oligopeptidase catalytic" evidence="1">
    <location>
        <begin position="212"/>
        <end position="333"/>
    </location>
</feature>
<dbReference type="Gene3D" id="3.40.50.1820">
    <property type="entry name" value="alpha/beta hydrolase"/>
    <property type="match status" value="1"/>
</dbReference>
<evidence type="ECO:0000259" key="1">
    <source>
        <dbReference type="Pfam" id="PF00326"/>
    </source>
</evidence>
<dbReference type="EMBL" id="JANUHC010000006">
    <property type="protein sequence ID" value="MCS0631199.1"/>
    <property type="molecule type" value="Genomic_DNA"/>
</dbReference>
<accession>A0ABT2C1E9</accession>
<dbReference type="InterPro" id="IPR029058">
    <property type="entry name" value="AB_hydrolase_fold"/>
</dbReference>
<keyword evidence="2" id="KW-0031">Aminopeptidase</keyword>
<dbReference type="InterPro" id="IPR001375">
    <property type="entry name" value="Peptidase_S9_cat"/>
</dbReference>
<dbReference type="Pfam" id="PF00326">
    <property type="entry name" value="Peptidase_S9"/>
    <property type="match status" value="1"/>
</dbReference>
<dbReference type="Proteomes" id="UP001165263">
    <property type="component" value="Unassembled WGS sequence"/>
</dbReference>
<protein>
    <submittedName>
        <fullName evidence="2">Dipeptidyl aminopeptidase</fullName>
    </submittedName>
</protein>
<evidence type="ECO:0000313" key="3">
    <source>
        <dbReference type="Proteomes" id="UP001165263"/>
    </source>
</evidence>
<gene>
    <name evidence="2" type="ORF">NX786_17840</name>
</gene>
<dbReference type="GO" id="GO:0004177">
    <property type="term" value="F:aminopeptidase activity"/>
    <property type="evidence" value="ECO:0007669"/>
    <property type="project" value="UniProtKB-KW"/>
</dbReference>
<dbReference type="Gene3D" id="1.20.1440.110">
    <property type="entry name" value="acylaminoacyl peptidase"/>
    <property type="match status" value="1"/>
</dbReference>
<evidence type="ECO:0000313" key="2">
    <source>
        <dbReference type="EMBL" id="MCS0631199.1"/>
    </source>
</evidence>
<sequence>MLEYFPTNYVWNLSTNLALAMGGNIGEIDVICRQLIDASRRGDDEGTEAFFNAWCAQADRLVELAAEDIAAGRRLSAGAKFGRASTYYLTAERMQHRDYAPRKVAYQKMLDSFAKFTELGEENCERVTIPYNGKTLAGLFVKANPAGGKPAPCLAFFNGLDSTKEMIYGSGIQQALAARGVSSISVDQPGVGEALRLEELTAIVEAEQWAGAVVDYLETRADVASNLIGVGAWSLGGYYAPRAAAMEKRFRLCVAWGANFNWGELQRRRLAREGDRPVPHYWEHVQWVWGKKTLDEFMAFAPAVTLQPVIDKITVPFLITHGANDRQIPQEYAHQQYEGAVNSPKRELKFFTPREGGVEHCSADNMANGRDYIADWVAQTFVELGAEGVRT</sequence>
<keyword evidence="3" id="KW-1185">Reference proteome</keyword>
<dbReference type="PANTHER" id="PTHR22946">
    <property type="entry name" value="DIENELACTONE HYDROLASE DOMAIN-CONTAINING PROTEIN-RELATED"/>
    <property type="match status" value="1"/>
</dbReference>
<reference evidence="2" key="1">
    <citation type="submission" date="2022-08" db="EMBL/GenBank/DDBJ databases">
        <title>Reclassification of Massilia species as members of the genera Telluria, Duganella, Pseudoduganella, Mokoshia gen. nov. and Zemynaea gen. nov. using orthogonal and non-orthogonal genome-based approaches.</title>
        <authorList>
            <person name="Bowman J.P."/>
        </authorList>
    </citation>
    <scope>NUCLEOTIDE SEQUENCE</scope>
    <source>
        <strain evidence="2">LMG 11547</strain>
    </source>
</reference>
<dbReference type="PANTHER" id="PTHR22946:SF12">
    <property type="entry name" value="CONIDIAL PIGMENT BIOSYNTHESIS PROTEIN AYG1 (AFU_ORTHOLOGUE AFUA_2G17550)"/>
    <property type="match status" value="1"/>
</dbReference>
<keyword evidence="2" id="KW-0378">Hydrolase</keyword>
<dbReference type="InterPro" id="IPR050261">
    <property type="entry name" value="FrsA_esterase"/>
</dbReference>